<dbReference type="SMART" id="SM00343">
    <property type="entry name" value="ZnF_C2HC"/>
    <property type="match status" value="1"/>
</dbReference>
<dbReference type="SUPFAM" id="SSF64268">
    <property type="entry name" value="PX domain"/>
    <property type="match status" value="1"/>
</dbReference>
<dbReference type="Proteomes" id="UP000010556">
    <property type="component" value="Unassembled WGS sequence"/>
</dbReference>
<keyword evidence="1" id="KW-0863">Zinc-finger</keyword>
<accession>L5LZE7</accession>
<dbReference type="InterPro" id="IPR042344">
    <property type="entry name" value="ZCCHC14"/>
</dbReference>
<feature type="domain" description="CCHC-type" evidence="3">
    <location>
        <begin position="864"/>
        <end position="879"/>
    </location>
</feature>
<feature type="region of interest" description="Disordered" evidence="2">
    <location>
        <begin position="899"/>
        <end position="919"/>
    </location>
</feature>
<feature type="compositionally biased region" description="Basic and acidic residues" evidence="2">
    <location>
        <begin position="346"/>
        <end position="358"/>
    </location>
</feature>
<dbReference type="GO" id="GO:0035091">
    <property type="term" value="F:phosphatidylinositol binding"/>
    <property type="evidence" value="ECO:0007669"/>
    <property type="project" value="InterPro"/>
</dbReference>
<dbReference type="PANTHER" id="PTHR16195">
    <property type="entry name" value="ZINC FINGER CCHC DOMAIN CONTAINING PROTEIN"/>
    <property type="match status" value="1"/>
</dbReference>
<evidence type="ECO:0000256" key="2">
    <source>
        <dbReference type="SAM" id="MobiDB-lite"/>
    </source>
</evidence>
<feature type="compositionally biased region" description="Gly residues" evidence="2">
    <location>
        <begin position="29"/>
        <end position="38"/>
    </location>
</feature>
<dbReference type="PROSITE" id="PS50158">
    <property type="entry name" value="ZF_CCHC"/>
    <property type="match status" value="1"/>
</dbReference>
<keyword evidence="1" id="KW-0479">Metal-binding</keyword>
<evidence type="ECO:0000259" key="3">
    <source>
        <dbReference type="PROSITE" id="PS50158"/>
    </source>
</evidence>
<feature type="region of interest" description="Disordered" evidence="2">
    <location>
        <begin position="699"/>
        <end position="736"/>
    </location>
</feature>
<feature type="region of interest" description="Disordered" evidence="2">
    <location>
        <begin position="346"/>
        <end position="387"/>
    </location>
</feature>
<organism evidence="4 5">
    <name type="scientific">Myotis davidii</name>
    <name type="common">David's myotis</name>
    <dbReference type="NCBI Taxonomy" id="225400"/>
    <lineage>
        <taxon>Eukaryota</taxon>
        <taxon>Metazoa</taxon>
        <taxon>Chordata</taxon>
        <taxon>Craniata</taxon>
        <taxon>Vertebrata</taxon>
        <taxon>Euteleostomi</taxon>
        <taxon>Mammalia</taxon>
        <taxon>Eutheria</taxon>
        <taxon>Laurasiatheria</taxon>
        <taxon>Chiroptera</taxon>
        <taxon>Yangochiroptera</taxon>
        <taxon>Vespertilionidae</taxon>
        <taxon>Myotis</taxon>
    </lineage>
</organism>
<feature type="compositionally biased region" description="Basic and acidic residues" evidence="2">
    <location>
        <begin position="426"/>
        <end position="449"/>
    </location>
</feature>
<feature type="compositionally biased region" description="Polar residues" evidence="2">
    <location>
        <begin position="899"/>
        <end position="916"/>
    </location>
</feature>
<feature type="compositionally biased region" description="Low complexity" evidence="2">
    <location>
        <begin position="699"/>
        <end position="714"/>
    </location>
</feature>
<dbReference type="SUPFAM" id="SSF47769">
    <property type="entry name" value="SAM/Pointed domain"/>
    <property type="match status" value="1"/>
</dbReference>
<keyword evidence="1" id="KW-0862">Zinc</keyword>
<dbReference type="GO" id="GO:0003676">
    <property type="term" value="F:nucleic acid binding"/>
    <property type="evidence" value="ECO:0007669"/>
    <property type="project" value="InterPro"/>
</dbReference>
<feature type="region of interest" description="Disordered" evidence="2">
    <location>
        <begin position="19"/>
        <end position="89"/>
    </location>
</feature>
<keyword evidence="5" id="KW-1185">Reference proteome</keyword>
<dbReference type="Gene3D" id="3.30.1520.10">
    <property type="entry name" value="Phox-like domain"/>
    <property type="match status" value="1"/>
</dbReference>
<sequence length="994" mass="105858">MASNHPAFSFHQKQVLRQELTQIQSSLSSGGGGGGHGGKSALPTCPSCHKVTPRTETPVTSVSNSLENALRTSAHSTEESLPKRTVGKHSKVSVEKIDLKGLSHKKNERNVECSFEVLWSDSSVTSVTKSSSEVTEFISKLSQLYPEENLEKFIPCLAGPDSFYVERNHMDLEADLRYLASLPSHVLKNDHVKKFFSTSSPTQQLQSPSPGNLSLSKVGTMMGVSGRPVCGVAGIPSSQSGAQHHMQHSAGAAALPHCSHTGGGGAALAYRAQMDTSPAILMPSSLQTPQTQEQNGILDWLRKLRLHKYYPVFKQLTMEKFLSLTEEDLNKFESLTMGAKKKLKTQLELEKEKSEKRCQNPSAPPPVTSSGVARVPPTSHVGPVQNVRSPHAAALRVEVEPPHQTAREGSSSECSSSSPSPMGVQAREESSDSAEENDRRVEMHMEGSDKEKPVMLLNHFTSSSARPTAQVLPVQNEAGSNPSGHHPLPPQMMTAASHIAPIRMLNSVHKSERGGTDMKLLSSSMHSLLSLEERNKVSGPRSGIKVDKSFGNAMMDVLPTSAPHQPMQVLSGLAESSSVSPTISFGPRTKVVHASALDRVMKPAQQPALVVETSTAAVGTSSTVFHVARPPIKLLVSSSVPADSVISGQTSCSNNVQISVPPAIINPRTTLYTANTKAAFSAMSSVPVGPLQGSFCANSNTASSSSHPSPSFPNMATNHHHHHHHQQPSAPPQPSPGPPPGCVVCTSCGCSGSCGSGGLTVSYANYFQHPFSGPSVFPFPFLPFSPVCGSGYVGTQQYGNSAFPVVHSPYGSSVPAEPVLGGQSTFTVPPMQSFMAGAAGVYQAQGLVGSSNGSSHKKSGNLSCYNCGATGHRAQDCKQPSMDFNRQDLPVHLSHLEQQSPTFRTSRTPSGPQTTGGDCCSKGFLKPAVTNLLVRWVKLATSTLDGNAEASRLWKSIAVIGPSRLTRNSRAATRDRNRELKVGVLQVEFHQSDS</sequence>
<proteinExistence type="predicted"/>
<evidence type="ECO:0000313" key="4">
    <source>
        <dbReference type="EMBL" id="ELK31400.1"/>
    </source>
</evidence>
<dbReference type="InterPro" id="IPR036875">
    <property type="entry name" value="Znf_CCHC_sf"/>
</dbReference>
<evidence type="ECO:0000313" key="5">
    <source>
        <dbReference type="Proteomes" id="UP000010556"/>
    </source>
</evidence>
<dbReference type="InterPro" id="IPR001878">
    <property type="entry name" value="Znf_CCHC"/>
</dbReference>
<protein>
    <submittedName>
        <fullName evidence="4">Zinc finger CCHC domain-containing protein 14</fullName>
    </submittedName>
</protein>
<dbReference type="InterPro" id="IPR013761">
    <property type="entry name" value="SAM/pointed_sf"/>
</dbReference>
<feature type="compositionally biased region" description="Polar residues" evidence="2">
    <location>
        <begin position="54"/>
        <end position="75"/>
    </location>
</feature>
<dbReference type="Gene3D" id="4.10.60.10">
    <property type="entry name" value="Zinc finger, CCHC-type"/>
    <property type="match status" value="1"/>
</dbReference>
<dbReference type="InterPro" id="IPR037632">
    <property type="entry name" value="ZCCH14_SAM"/>
</dbReference>
<dbReference type="eggNOG" id="KOG3791">
    <property type="taxonomic scope" value="Eukaryota"/>
</dbReference>
<gene>
    <name evidence="4" type="ORF">MDA_GLEAN10022618</name>
</gene>
<feature type="region of interest" description="Disordered" evidence="2">
    <location>
        <begin position="399"/>
        <end position="449"/>
    </location>
</feature>
<dbReference type="Pfam" id="PF00098">
    <property type="entry name" value="zf-CCHC"/>
    <property type="match status" value="1"/>
</dbReference>
<dbReference type="EMBL" id="KB106264">
    <property type="protein sequence ID" value="ELK31400.1"/>
    <property type="molecule type" value="Genomic_DNA"/>
</dbReference>
<feature type="compositionally biased region" description="Low complexity" evidence="2">
    <location>
        <begin position="411"/>
        <end position="421"/>
    </location>
</feature>
<dbReference type="SUPFAM" id="SSF57756">
    <property type="entry name" value="Retrovirus zinc finger-like domains"/>
    <property type="match status" value="1"/>
</dbReference>
<dbReference type="eggNOG" id="KOG4400">
    <property type="taxonomic scope" value="Eukaryota"/>
</dbReference>
<reference evidence="5" key="1">
    <citation type="journal article" date="2013" name="Science">
        <title>Comparative analysis of bat genomes provides insight into the evolution of flight and immunity.</title>
        <authorList>
            <person name="Zhang G."/>
            <person name="Cowled C."/>
            <person name="Shi Z."/>
            <person name="Huang Z."/>
            <person name="Bishop-Lilly K.A."/>
            <person name="Fang X."/>
            <person name="Wynne J.W."/>
            <person name="Xiong Z."/>
            <person name="Baker M.L."/>
            <person name="Zhao W."/>
            <person name="Tachedjian M."/>
            <person name="Zhu Y."/>
            <person name="Zhou P."/>
            <person name="Jiang X."/>
            <person name="Ng J."/>
            <person name="Yang L."/>
            <person name="Wu L."/>
            <person name="Xiao J."/>
            <person name="Feng Y."/>
            <person name="Chen Y."/>
            <person name="Sun X."/>
            <person name="Zhang Y."/>
            <person name="Marsh G.A."/>
            <person name="Crameri G."/>
            <person name="Broder C.C."/>
            <person name="Frey K.G."/>
            <person name="Wang L.F."/>
            <person name="Wang J."/>
        </authorList>
    </citation>
    <scope>NUCLEOTIDE SEQUENCE [LARGE SCALE GENOMIC DNA]</scope>
</reference>
<dbReference type="InterPro" id="IPR036871">
    <property type="entry name" value="PX_dom_sf"/>
</dbReference>
<dbReference type="Gene3D" id="1.10.150.50">
    <property type="entry name" value="Transcription Factor, Ets-1"/>
    <property type="match status" value="1"/>
</dbReference>
<dbReference type="PANTHER" id="PTHR16195:SF16">
    <property type="entry name" value="ZINC FINGER CCHC DOMAIN-CONTAINING PROTEIN 14"/>
    <property type="match status" value="1"/>
</dbReference>
<evidence type="ECO:0000256" key="1">
    <source>
        <dbReference type="PROSITE-ProRule" id="PRU00047"/>
    </source>
</evidence>
<dbReference type="GO" id="GO:0008270">
    <property type="term" value="F:zinc ion binding"/>
    <property type="evidence" value="ECO:0007669"/>
    <property type="project" value="UniProtKB-KW"/>
</dbReference>
<dbReference type="AlphaFoldDB" id="L5LZE7"/>
<dbReference type="CDD" id="cd09558">
    <property type="entry name" value="SAM_ZCCH14"/>
    <property type="match status" value="1"/>
</dbReference>
<name>L5LZE7_MYODS</name>